<proteinExistence type="inferred from homology"/>
<comment type="similarity">
    <text evidence="1 2">Belongs to the UPF0178 family.</text>
</comment>
<protein>
    <recommendedName>
        <fullName evidence="2">UPF0178 protein GCM10011351_29660</fullName>
    </recommendedName>
</protein>
<organism evidence="3 4">
    <name type="scientific">Paraliobacillus quinghaiensis</name>
    <dbReference type="NCBI Taxonomy" id="470815"/>
    <lineage>
        <taxon>Bacteria</taxon>
        <taxon>Bacillati</taxon>
        <taxon>Bacillota</taxon>
        <taxon>Bacilli</taxon>
        <taxon>Bacillales</taxon>
        <taxon>Bacillaceae</taxon>
        <taxon>Paraliobacillus</taxon>
    </lineage>
</organism>
<accession>A0A917TX39</accession>
<gene>
    <name evidence="3" type="ORF">GCM10011351_29660</name>
</gene>
<dbReference type="Pfam" id="PF02639">
    <property type="entry name" value="DUF188"/>
    <property type="match status" value="1"/>
</dbReference>
<dbReference type="PANTHER" id="PTHR35146">
    <property type="entry name" value="UPF0178 PROTEIN YAII"/>
    <property type="match status" value="1"/>
</dbReference>
<evidence type="ECO:0000256" key="2">
    <source>
        <dbReference type="HAMAP-Rule" id="MF_00489"/>
    </source>
</evidence>
<dbReference type="Proteomes" id="UP000618460">
    <property type="component" value="Unassembled WGS sequence"/>
</dbReference>
<dbReference type="AlphaFoldDB" id="A0A917TX39"/>
<reference evidence="3" key="1">
    <citation type="journal article" date="2014" name="Int. J. Syst. Evol. Microbiol.">
        <title>Complete genome sequence of Corynebacterium casei LMG S-19264T (=DSM 44701T), isolated from a smear-ripened cheese.</title>
        <authorList>
            <consortium name="US DOE Joint Genome Institute (JGI-PGF)"/>
            <person name="Walter F."/>
            <person name="Albersmeier A."/>
            <person name="Kalinowski J."/>
            <person name="Ruckert C."/>
        </authorList>
    </citation>
    <scope>NUCLEOTIDE SEQUENCE</scope>
    <source>
        <strain evidence="3">CGMCC 1.6333</strain>
    </source>
</reference>
<dbReference type="OrthoDB" id="9798918at2"/>
<reference evidence="3" key="2">
    <citation type="submission" date="2020-09" db="EMBL/GenBank/DDBJ databases">
        <authorList>
            <person name="Sun Q."/>
            <person name="Zhou Y."/>
        </authorList>
    </citation>
    <scope>NUCLEOTIDE SEQUENCE</scope>
    <source>
        <strain evidence="3">CGMCC 1.6333</strain>
    </source>
</reference>
<dbReference type="HAMAP" id="MF_00489">
    <property type="entry name" value="UPF0178"/>
    <property type="match status" value="1"/>
</dbReference>
<dbReference type="EMBL" id="BMLG01000026">
    <property type="protein sequence ID" value="GGM41550.1"/>
    <property type="molecule type" value="Genomic_DNA"/>
</dbReference>
<dbReference type="RefSeq" id="WP_117156970.1">
    <property type="nucleotide sequence ID" value="NZ_BMLG01000026.1"/>
</dbReference>
<keyword evidence="4" id="KW-1185">Reference proteome</keyword>
<evidence type="ECO:0000313" key="3">
    <source>
        <dbReference type="EMBL" id="GGM41550.1"/>
    </source>
</evidence>
<evidence type="ECO:0000256" key="1">
    <source>
        <dbReference type="ARBA" id="ARBA00008522"/>
    </source>
</evidence>
<evidence type="ECO:0000313" key="4">
    <source>
        <dbReference type="Proteomes" id="UP000618460"/>
    </source>
</evidence>
<dbReference type="InterPro" id="IPR003791">
    <property type="entry name" value="UPF0178"/>
</dbReference>
<dbReference type="PANTHER" id="PTHR35146:SF1">
    <property type="entry name" value="UPF0178 PROTEIN YAII"/>
    <property type="match status" value="1"/>
</dbReference>
<comment type="caution">
    <text evidence="3">The sequence shown here is derived from an EMBL/GenBank/DDBJ whole genome shotgun (WGS) entry which is preliminary data.</text>
</comment>
<sequence length="146" mass="16472">MKIYVDADACPVKDIIISEGTLRNIPIFLVKSYAHYSLQDDPDGVTTIYVDADKEAADYRILSMTTSKDLVITQDYGLASLALEKNCTVIHHKGFRYTTENIDLLLETRYQSAQARKSGLRTKGPKAFTNADRTKFQTFLQDILSK</sequence>
<dbReference type="NCBIfam" id="NF001095">
    <property type="entry name" value="PRK00124.1"/>
    <property type="match status" value="1"/>
</dbReference>
<name>A0A917TX39_9BACI</name>